<dbReference type="OrthoDB" id="103819at2759"/>
<dbReference type="InterPro" id="IPR007219">
    <property type="entry name" value="XnlR_reg_dom"/>
</dbReference>
<dbReference type="CDD" id="cd12148">
    <property type="entry name" value="fungal_TF_MHR"/>
    <property type="match status" value="1"/>
</dbReference>
<dbReference type="PANTHER" id="PTHR46910">
    <property type="entry name" value="TRANSCRIPTION FACTOR PDR1"/>
    <property type="match status" value="1"/>
</dbReference>
<dbReference type="RefSeq" id="XP_056471548.1">
    <property type="nucleotide sequence ID" value="XM_056620742.1"/>
</dbReference>
<dbReference type="GO" id="GO:0003700">
    <property type="term" value="F:DNA-binding transcription factor activity"/>
    <property type="evidence" value="ECO:0007669"/>
    <property type="project" value="InterPro"/>
</dbReference>
<keyword evidence="3" id="KW-1133">Transmembrane helix</keyword>
<keyword evidence="1" id="KW-0539">Nucleus</keyword>
<accession>A0A9W9K1U3</accession>
<evidence type="ECO:0000256" key="1">
    <source>
        <dbReference type="ARBA" id="ARBA00023242"/>
    </source>
</evidence>
<dbReference type="GO" id="GO:0008270">
    <property type="term" value="F:zinc ion binding"/>
    <property type="evidence" value="ECO:0007669"/>
    <property type="project" value="InterPro"/>
</dbReference>
<evidence type="ECO:0000313" key="5">
    <source>
        <dbReference type="EMBL" id="KAJ5089566.1"/>
    </source>
</evidence>
<feature type="transmembrane region" description="Helical" evidence="3">
    <location>
        <begin position="484"/>
        <end position="506"/>
    </location>
</feature>
<evidence type="ECO:0000313" key="6">
    <source>
        <dbReference type="Proteomes" id="UP001149074"/>
    </source>
</evidence>
<dbReference type="GeneID" id="81359721"/>
<dbReference type="GO" id="GO:0006351">
    <property type="term" value="P:DNA-templated transcription"/>
    <property type="evidence" value="ECO:0007669"/>
    <property type="project" value="InterPro"/>
</dbReference>
<evidence type="ECO:0000256" key="3">
    <source>
        <dbReference type="SAM" id="Phobius"/>
    </source>
</evidence>
<keyword evidence="3" id="KW-0472">Membrane</keyword>
<reference evidence="5" key="2">
    <citation type="journal article" date="2023" name="IMA Fungus">
        <title>Comparative genomic study of the Penicillium genus elucidates a diverse pangenome and 15 lateral gene transfer events.</title>
        <authorList>
            <person name="Petersen C."/>
            <person name="Sorensen T."/>
            <person name="Nielsen M.R."/>
            <person name="Sondergaard T.E."/>
            <person name="Sorensen J.L."/>
            <person name="Fitzpatrick D.A."/>
            <person name="Frisvad J.C."/>
            <person name="Nielsen K.L."/>
        </authorList>
    </citation>
    <scope>NUCLEOTIDE SEQUENCE</scope>
    <source>
        <strain evidence="5">IBT 30761</strain>
    </source>
</reference>
<feature type="region of interest" description="Disordered" evidence="2">
    <location>
        <begin position="34"/>
        <end position="89"/>
    </location>
</feature>
<dbReference type="Proteomes" id="UP001149074">
    <property type="component" value="Unassembled WGS sequence"/>
</dbReference>
<dbReference type="EMBL" id="JAPQKI010000009">
    <property type="protein sequence ID" value="KAJ5089566.1"/>
    <property type="molecule type" value="Genomic_DNA"/>
</dbReference>
<keyword evidence="3" id="KW-0812">Transmembrane</keyword>
<evidence type="ECO:0000256" key="2">
    <source>
        <dbReference type="SAM" id="MobiDB-lite"/>
    </source>
</evidence>
<name>A0A9W9K1U3_9EURO</name>
<organism evidence="5 6">
    <name type="scientific">Penicillium argentinense</name>
    <dbReference type="NCBI Taxonomy" id="1131581"/>
    <lineage>
        <taxon>Eukaryota</taxon>
        <taxon>Fungi</taxon>
        <taxon>Dikarya</taxon>
        <taxon>Ascomycota</taxon>
        <taxon>Pezizomycotina</taxon>
        <taxon>Eurotiomycetes</taxon>
        <taxon>Eurotiomycetidae</taxon>
        <taxon>Eurotiales</taxon>
        <taxon>Aspergillaceae</taxon>
        <taxon>Penicillium</taxon>
    </lineage>
</organism>
<comment type="caution">
    <text evidence="5">The sequence shown here is derived from an EMBL/GenBank/DDBJ whole genome shotgun (WGS) entry which is preliminary data.</text>
</comment>
<dbReference type="InterPro" id="IPR050987">
    <property type="entry name" value="AtrR-like"/>
</dbReference>
<sequence>MSDEALRAVSVNPVTYHPVRAETQNANYPSVTFVTQESTSRSLSPVNGAAHGDEERHSKKRKVDPVSNLQDVSRSPHSSCTVVTPDESTHHAEQARAVFQGELEGNESMDRERQSILRSALDFVNTMAQNRASNIDEGLPSEIAPDGCENPAQFTPPSPEICFMLLREPTSAAGALNVQWPDHISQKTLEKMVAVLVNSHSQGQTFYHYCICIYVKAIFHLAQMPRAYKDPILNQQFLNSKRSYEASAIIALRNLNFLSSPSLSFVQSLISAAFLMQYTGNMKQAWVINSYAARQIVALKYHEIGNPVQRSDLNDEIHSSLYWCYYLDRTLSALLLRPLSLPEPQISPADLIVPDKSLPHMPLIRILLELAQIQGDLSNCGKADNTHQILANHSKLQDKMESIKSRLQSTRQSVDDFLSCDWVAGEFCYYAILVDILRSRLKFAFSPLTHKECVSYARKSLKALQYLQKNPSKSPGFVDPYPTFLTWTIFLYPLSPFFVLFCNIIGELDRDDYNLIEEITQSLAPFVASPYISKLLRLLGSLQNFCTPLIQAKERLGPRTKVASWYPSMTGALPNTSAAINGSSYPMNITSYPDSVPSAMSQMQTQPSGDQAYPPTDELMWHLFNSQLSMECFETDCISLDTNVNANF</sequence>
<dbReference type="PANTHER" id="PTHR46910:SF1">
    <property type="entry name" value="MISCELLANEOUS ZN(II)2CYS6 TRANSCRIPTION FACTOR (EUROFUNG)-RELATED"/>
    <property type="match status" value="1"/>
</dbReference>
<protein>
    <submittedName>
        <fullName evidence="5">Transcriptional regulator family: Fungal Specific TF</fullName>
    </submittedName>
</protein>
<dbReference type="Pfam" id="PF04082">
    <property type="entry name" value="Fungal_trans"/>
    <property type="match status" value="1"/>
</dbReference>
<gene>
    <name evidence="5" type="ORF">N7532_008250</name>
</gene>
<feature type="compositionally biased region" description="Polar residues" evidence="2">
    <location>
        <begin position="67"/>
        <end position="82"/>
    </location>
</feature>
<evidence type="ECO:0000259" key="4">
    <source>
        <dbReference type="SMART" id="SM00906"/>
    </source>
</evidence>
<feature type="compositionally biased region" description="Polar residues" evidence="2">
    <location>
        <begin position="34"/>
        <end position="45"/>
    </location>
</feature>
<dbReference type="GO" id="GO:0003677">
    <property type="term" value="F:DNA binding"/>
    <property type="evidence" value="ECO:0007669"/>
    <property type="project" value="InterPro"/>
</dbReference>
<proteinExistence type="predicted"/>
<reference evidence="5" key="1">
    <citation type="submission" date="2022-11" db="EMBL/GenBank/DDBJ databases">
        <authorList>
            <person name="Petersen C."/>
        </authorList>
    </citation>
    <scope>NUCLEOTIDE SEQUENCE</scope>
    <source>
        <strain evidence="5">IBT 30761</strain>
    </source>
</reference>
<keyword evidence="6" id="KW-1185">Reference proteome</keyword>
<feature type="domain" description="Xylanolytic transcriptional activator regulatory" evidence="4">
    <location>
        <begin position="285"/>
        <end position="356"/>
    </location>
</feature>
<dbReference type="SMART" id="SM00906">
    <property type="entry name" value="Fungal_trans"/>
    <property type="match status" value="1"/>
</dbReference>
<dbReference type="AlphaFoldDB" id="A0A9W9K1U3"/>